<feature type="transmembrane region" description="Helical" evidence="11">
    <location>
        <begin position="172"/>
        <end position="193"/>
    </location>
</feature>
<evidence type="ECO:0000256" key="10">
    <source>
        <dbReference type="ARBA" id="ARBA00023170"/>
    </source>
</evidence>
<evidence type="ECO:0000256" key="1">
    <source>
        <dbReference type="ARBA" id="ARBA00004477"/>
    </source>
</evidence>
<keyword evidence="8 11" id="KW-1133">Transmembrane helix</keyword>
<organism evidence="12 13">
    <name type="scientific">Elliptochloris bilobata</name>
    <dbReference type="NCBI Taxonomy" id="381761"/>
    <lineage>
        <taxon>Eukaryota</taxon>
        <taxon>Viridiplantae</taxon>
        <taxon>Chlorophyta</taxon>
        <taxon>core chlorophytes</taxon>
        <taxon>Trebouxiophyceae</taxon>
        <taxon>Trebouxiophyceae incertae sedis</taxon>
        <taxon>Elliptochloris clade</taxon>
        <taxon>Elliptochloris</taxon>
    </lineage>
</organism>
<keyword evidence="13" id="KW-1185">Reference proteome</keyword>
<comment type="caution">
    <text evidence="12">The sequence shown here is derived from an EMBL/GenBank/DDBJ whole genome shotgun (WGS) entry which is preliminary data.</text>
</comment>
<keyword evidence="10" id="KW-0675">Receptor</keyword>
<dbReference type="AlphaFoldDB" id="A0AAW1QMN6"/>
<evidence type="ECO:0000256" key="5">
    <source>
        <dbReference type="ARBA" id="ARBA00022824"/>
    </source>
</evidence>
<comment type="subcellular location">
    <subcellularLocation>
        <location evidence="1">Endoplasmic reticulum membrane</location>
        <topology evidence="1">Multi-pass membrane protein</topology>
    </subcellularLocation>
</comment>
<evidence type="ECO:0000256" key="9">
    <source>
        <dbReference type="ARBA" id="ARBA00023136"/>
    </source>
</evidence>
<keyword evidence="5" id="KW-0256">Endoplasmic reticulum</keyword>
<evidence type="ECO:0000256" key="8">
    <source>
        <dbReference type="ARBA" id="ARBA00022989"/>
    </source>
</evidence>
<evidence type="ECO:0000256" key="4">
    <source>
        <dbReference type="ARBA" id="ARBA00022692"/>
    </source>
</evidence>
<dbReference type="Pfam" id="PF00810">
    <property type="entry name" value="ER_lumen_recept"/>
    <property type="match status" value="1"/>
</dbReference>
<evidence type="ECO:0000256" key="7">
    <source>
        <dbReference type="ARBA" id="ARBA00022927"/>
    </source>
</evidence>
<dbReference type="PANTHER" id="PTHR10585">
    <property type="entry name" value="ER LUMEN PROTEIN RETAINING RECEPTOR"/>
    <property type="match status" value="1"/>
</dbReference>
<feature type="transmembrane region" description="Helical" evidence="11">
    <location>
        <begin position="36"/>
        <end position="54"/>
    </location>
</feature>
<gene>
    <name evidence="12" type="ORF">WJX81_006024</name>
</gene>
<accession>A0AAW1QMN6</accession>
<evidence type="ECO:0000313" key="12">
    <source>
        <dbReference type="EMBL" id="KAK9822381.1"/>
    </source>
</evidence>
<evidence type="ECO:0008006" key="14">
    <source>
        <dbReference type="Google" id="ProtNLM"/>
    </source>
</evidence>
<dbReference type="InterPro" id="IPR000133">
    <property type="entry name" value="ER_ret_rcpt"/>
</dbReference>
<keyword evidence="9 11" id="KW-0472">Membrane</keyword>
<feature type="transmembrane region" description="Helical" evidence="11">
    <location>
        <begin position="149"/>
        <end position="166"/>
    </location>
</feature>
<protein>
    <recommendedName>
        <fullName evidence="14">ER lumen protein retaining receptor</fullName>
    </recommendedName>
</protein>
<dbReference type="EMBL" id="JALJOU010000088">
    <property type="protein sequence ID" value="KAK9822381.1"/>
    <property type="molecule type" value="Genomic_DNA"/>
</dbReference>
<evidence type="ECO:0000256" key="3">
    <source>
        <dbReference type="ARBA" id="ARBA00022448"/>
    </source>
</evidence>
<feature type="transmembrane region" description="Helical" evidence="11">
    <location>
        <begin position="60"/>
        <end position="80"/>
    </location>
</feature>
<evidence type="ECO:0000313" key="13">
    <source>
        <dbReference type="Proteomes" id="UP001445335"/>
    </source>
</evidence>
<keyword evidence="3" id="KW-0813">Transport</keyword>
<dbReference type="GO" id="GO:0016192">
    <property type="term" value="P:vesicle-mediated transport"/>
    <property type="evidence" value="ECO:0007669"/>
    <property type="project" value="UniProtKB-KW"/>
</dbReference>
<evidence type="ECO:0000256" key="2">
    <source>
        <dbReference type="ARBA" id="ARBA00010120"/>
    </source>
</evidence>
<dbReference type="GO" id="GO:0015031">
    <property type="term" value="P:protein transport"/>
    <property type="evidence" value="ECO:0007669"/>
    <property type="project" value="UniProtKB-KW"/>
</dbReference>
<evidence type="ECO:0000256" key="6">
    <source>
        <dbReference type="ARBA" id="ARBA00022892"/>
    </source>
</evidence>
<sequence>MSFYDDRKKDDKLGKIADPIVRAIKWVQTRSPKEKGIMLGIAAVSLLILLWLVIEDHDNLFVMAEVVHFLGIGVLLYKLTTKRNAGGLSLRSQELTALFLAVRLFCSFMMEYDIHTVLDLLTLVATLWVIYELRFPLADTYQKDQDTIQAYYVAIPCLLAAFIAHPSTRHAFAFRVLWAVCVYLEAVSVLPQLRMMQNAKVVEKFTAHYVFALGLSRFISCAHWLLQIIDGDSFLLQAIGSGLWPLMVLASELVQTFILADFCYYYVKSYAEGSGVIHLAAGIV</sequence>
<feature type="transmembrane region" description="Helical" evidence="11">
    <location>
        <begin position="205"/>
        <end position="226"/>
    </location>
</feature>
<evidence type="ECO:0000256" key="11">
    <source>
        <dbReference type="SAM" id="Phobius"/>
    </source>
</evidence>
<dbReference type="PRINTS" id="PR00660">
    <property type="entry name" value="ERLUMENR"/>
</dbReference>
<keyword evidence="7" id="KW-0653">Protein transport</keyword>
<keyword evidence="6" id="KW-0931">ER-Golgi transport</keyword>
<name>A0AAW1QMN6_9CHLO</name>
<proteinExistence type="inferred from homology"/>
<reference evidence="12 13" key="1">
    <citation type="journal article" date="2024" name="Nat. Commun.">
        <title>Phylogenomics reveals the evolutionary origins of lichenization in chlorophyte algae.</title>
        <authorList>
            <person name="Puginier C."/>
            <person name="Libourel C."/>
            <person name="Otte J."/>
            <person name="Skaloud P."/>
            <person name="Haon M."/>
            <person name="Grisel S."/>
            <person name="Petersen M."/>
            <person name="Berrin J.G."/>
            <person name="Delaux P.M."/>
            <person name="Dal Grande F."/>
            <person name="Keller J."/>
        </authorList>
    </citation>
    <scope>NUCLEOTIDE SEQUENCE [LARGE SCALE GENOMIC DNA]</scope>
    <source>
        <strain evidence="12 13">SAG 245.80</strain>
    </source>
</reference>
<dbReference type="GO" id="GO:0005789">
    <property type="term" value="C:endoplasmic reticulum membrane"/>
    <property type="evidence" value="ECO:0007669"/>
    <property type="project" value="UniProtKB-SubCell"/>
</dbReference>
<comment type="similarity">
    <text evidence="2">Belongs to the ERD2 family.</text>
</comment>
<feature type="transmembrane region" description="Helical" evidence="11">
    <location>
        <begin position="246"/>
        <end position="267"/>
    </location>
</feature>
<dbReference type="Proteomes" id="UP001445335">
    <property type="component" value="Unassembled WGS sequence"/>
</dbReference>
<dbReference type="GO" id="GO:0046923">
    <property type="term" value="F:ER retention sequence binding"/>
    <property type="evidence" value="ECO:0007669"/>
    <property type="project" value="InterPro"/>
</dbReference>
<dbReference type="GO" id="GO:0006621">
    <property type="term" value="P:protein retention in ER lumen"/>
    <property type="evidence" value="ECO:0007669"/>
    <property type="project" value="InterPro"/>
</dbReference>
<keyword evidence="4 11" id="KW-0812">Transmembrane</keyword>